<evidence type="ECO:0000256" key="13">
    <source>
        <dbReference type="PIRSR" id="PIRSR001492-3"/>
    </source>
</evidence>
<dbReference type="GO" id="GO:0006096">
    <property type="term" value="P:glycolytic process"/>
    <property type="evidence" value="ECO:0007669"/>
    <property type="project" value="UniProtKB-UniRule"/>
</dbReference>
<feature type="binding site" evidence="9 12">
    <location>
        <begin position="149"/>
        <end position="150"/>
    </location>
    <ligand>
        <name>substrate</name>
    </ligand>
</feature>
<dbReference type="EMBL" id="CP005986">
    <property type="protein sequence ID" value="AIA54963.1"/>
    <property type="molecule type" value="Genomic_DNA"/>
</dbReference>
<feature type="binding site" evidence="9 12">
    <location>
        <position position="327"/>
    </location>
    <ligand>
        <name>substrate</name>
    </ligand>
</feature>
<dbReference type="Proteomes" id="UP000005522">
    <property type="component" value="Chromosome"/>
</dbReference>
<evidence type="ECO:0000313" key="17">
    <source>
        <dbReference type="Proteomes" id="UP000005522"/>
    </source>
</evidence>
<dbReference type="PANTHER" id="PTHR31637">
    <property type="entry name" value="2,3-BISPHOSPHOGLYCERATE-INDEPENDENT PHOSPHOGLYCERATE MUTASE"/>
    <property type="match status" value="1"/>
</dbReference>
<reference evidence="16 17" key="1">
    <citation type="journal article" date="2009" name="J. Bacteriol.">
        <title>Draft genome sequence of the extremely acidophilic bacterium Acidithiobacillus caldus ATCC 51756 reveals metabolic versatility in the genus Acidithiobacillus.</title>
        <authorList>
            <person name="Valdes J."/>
            <person name="Quatrini R."/>
            <person name="Hallberg K."/>
            <person name="Dopson M."/>
            <person name="Valenzuela P.D."/>
            <person name="Holmes D.S."/>
        </authorList>
    </citation>
    <scope>NUCLEOTIDE SEQUENCE [LARGE SCALE GENOMIC DNA]</scope>
    <source>
        <strain evidence="17">ATCC 51756 / DSM 8584 / KU</strain>
    </source>
</reference>
<evidence type="ECO:0000256" key="11">
    <source>
        <dbReference type="PIRSR" id="PIRSR001492-1"/>
    </source>
</evidence>
<comment type="similarity">
    <text evidence="4 9">Belongs to the BPG-independent phosphoglycerate mutase family.</text>
</comment>
<evidence type="ECO:0000259" key="15">
    <source>
        <dbReference type="Pfam" id="PF06415"/>
    </source>
</evidence>
<evidence type="ECO:0000256" key="3">
    <source>
        <dbReference type="ARBA" id="ARBA00004798"/>
    </source>
</evidence>
<keyword evidence="6 9" id="KW-0324">Glycolysis</keyword>
<dbReference type="InterPro" id="IPR017850">
    <property type="entry name" value="Alkaline_phosphatase_core_sf"/>
</dbReference>
<feature type="binding site" evidence="9 13">
    <location>
        <position position="398"/>
    </location>
    <ligand>
        <name>Mn(2+)</name>
        <dbReference type="ChEBI" id="CHEBI:29035"/>
        <label>1</label>
    </ligand>
</feature>
<feature type="binding site" evidence="9 12">
    <location>
        <position position="187"/>
    </location>
    <ligand>
        <name>substrate</name>
    </ligand>
</feature>
<feature type="binding site" evidence="9 12">
    <location>
        <position position="181"/>
    </location>
    <ligand>
        <name>substrate</name>
    </ligand>
</feature>
<dbReference type="PANTHER" id="PTHR31637:SF0">
    <property type="entry name" value="2,3-BISPHOSPHOGLYCERATE-INDEPENDENT PHOSPHOGLYCERATE MUTASE"/>
    <property type="match status" value="1"/>
</dbReference>
<dbReference type="RefSeq" id="WP_014002826.1">
    <property type="nucleotide sequence ID" value="NZ_CP005986.1"/>
</dbReference>
<feature type="binding site" evidence="9 13">
    <location>
        <position position="454"/>
    </location>
    <ligand>
        <name>Mn(2+)</name>
        <dbReference type="ChEBI" id="CHEBI:29035"/>
        <label>1</label>
    </ligand>
</feature>
<evidence type="ECO:0000256" key="2">
    <source>
        <dbReference type="ARBA" id="ARBA00002315"/>
    </source>
</evidence>
<dbReference type="eggNOG" id="COG0696">
    <property type="taxonomic scope" value="Bacteria"/>
</dbReference>
<dbReference type="FunFam" id="3.40.1450.10:FF:000002">
    <property type="entry name" value="2,3-bisphosphoglycerate-independent phosphoglycerate mutase"/>
    <property type="match status" value="1"/>
</dbReference>
<comment type="cofactor">
    <cofactor evidence="9">
        <name>Mn(2+)</name>
        <dbReference type="ChEBI" id="CHEBI:29035"/>
    </cofactor>
    <text evidence="9">Binds 2 manganese ions per subunit.</text>
</comment>
<keyword evidence="5 9" id="KW-0479">Metal-binding</keyword>
<feature type="binding site" evidence="9 13">
    <location>
        <position position="63"/>
    </location>
    <ligand>
        <name>Mn(2+)</name>
        <dbReference type="ChEBI" id="CHEBI:29035"/>
        <label>2</label>
    </ligand>
</feature>
<dbReference type="EC" id="5.4.2.12" evidence="9 10"/>
<feature type="domain" description="Metalloenzyme" evidence="14">
    <location>
        <begin position="6"/>
        <end position="490"/>
    </location>
</feature>
<dbReference type="GO" id="GO:0005829">
    <property type="term" value="C:cytosol"/>
    <property type="evidence" value="ECO:0007669"/>
    <property type="project" value="TreeGrafter"/>
</dbReference>
<dbReference type="GO" id="GO:0030145">
    <property type="term" value="F:manganese ion binding"/>
    <property type="evidence" value="ECO:0007669"/>
    <property type="project" value="UniProtKB-UniRule"/>
</dbReference>
<evidence type="ECO:0000256" key="10">
    <source>
        <dbReference type="NCBIfam" id="TIGR01307"/>
    </source>
</evidence>
<feature type="binding site" evidence="9 13">
    <location>
        <position position="435"/>
    </location>
    <ligand>
        <name>Mn(2+)</name>
        <dbReference type="ChEBI" id="CHEBI:29035"/>
        <label>2</label>
    </ligand>
</feature>
<feature type="binding site" evidence="9 13">
    <location>
        <position position="13"/>
    </location>
    <ligand>
        <name>Mn(2+)</name>
        <dbReference type="ChEBI" id="CHEBI:29035"/>
        <label>2</label>
    </ligand>
</feature>
<comment type="function">
    <text evidence="2 9">Catalyzes the interconversion of 2-phosphoglycerate and 3-phosphoglycerate.</text>
</comment>
<gene>
    <name evidence="9" type="primary">gpmI</name>
    <name evidence="16" type="ORF">Acaty_c1093</name>
</gene>
<dbReference type="GeneID" id="92931311"/>
<comment type="pathway">
    <text evidence="3 9">Carbohydrate degradation; glycolysis; pyruvate from D-glyceraldehyde 3-phosphate: step 3/5.</text>
</comment>
<evidence type="ECO:0000256" key="5">
    <source>
        <dbReference type="ARBA" id="ARBA00022723"/>
    </source>
</evidence>
<dbReference type="GO" id="GO:0006007">
    <property type="term" value="P:glucose catabolic process"/>
    <property type="evidence" value="ECO:0007669"/>
    <property type="project" value="InterPro"/>
</dbReference>
<dbReference type="HAMAP" id="MF_01038">
    <property type="entry name" value="GpmI"/>
    <property type="match status" value="1"/>
</dbReference>
<evidence type="ECO:0000256" key="12">
    <source>
        <dbReference type="PIRSR" id="PIRSR001492-2"/>
    </source>
</evidence>
<dbReference type="HOGENOM" id="CLU_026099_2_0_6"/>
<dbReference type="Pfam" id="PF06415">
    <property type="entry name" value="iPGM_N"/>
    <property type="match status" value="1"/>
</dbReference>
<evidence type="ECO:0000256" key="7">
    <source>
        <dbReference type="ARBA" id="ARBA00023211"/>
    </source>
</evidence>
<dbReference type="Pfam" id="PF01676">
    <property type="entry name" value="Metalloenzyme"/>
    <property type="match status" value="1"/>
</dbReference>
<feature type="binding site" evidence="9 12">
    <location>
        <begin position="254"/>
        <end position="257"/>
    </location>
    <ligand>
        <name>substrate</name>
    </ligand>
</feature>
<evidence type="ECO:0000259" key="14">
    <source>
        <dbReference type="Pfam" id="PF01676"/>
    </source>
</evidence>
<dbReference type="AlphaFoldDB" id="A0A059ZTZ7"/>
<comment type="catalytic activity">
    <reaction evidence="1 9">
        <text>(2R)-2-phosphoglycerate = (2R)-3-phosphoglycerate</text>
        <dbReference type="Rhea" id="RHEA:15901"/>
        <dbReference type="ChEBI" id="CHEBI:58272"/>
        <dbReference type="ChEBI" id="CHEBI:58289"/>
        <dbReference type="EC" id="5.4.2.12"/>
    </reaction>
</comment>
<dbReference type="InterPro" id="IPR005995">
    <property type="entry name" value="Pgm_bpd_ind"/>
</dbReference>
<dbReference type="InterPro" id="IPR036646">
    <property type="entry name" value="PGAM_B_sf"/>
</dbReference>
<feature type="active site" description="Phosphoserine intermediate" evidence="9 11">
    <location>
        <position position="63"/>
    </location>
</feature>
<evidence type="ECO:0000256" key="8">
    <source>
        <dbReference type="ARBA" id="ARBA00023235"/>
    </source>
</evidence>
<evidence type="ECO:0000256" key="4">
    <source>
        <dbReference type="ARBA" id="ARBA00008819"/>
    </source>
</evidence>
<dbReference type="Gene3D" id="3.40.1450.10">
    <property type="entry name" value="BPG-independent phosphoglycerate mutase, domain B"/>
    <property type="match status" value="1"/>
</dbReference>
<keyword evidence="7 9" id="KW-0464">Manganese</keyword>
<protein>
    <recommendedName>
        <fullName evidence="9 10">2,3-bisphosphoglycerate-independent phosphoglycerate mutase</fullName>
        <shortName evidence="9">BPG-independent PGAM</shortName>
        <shortName evidence="9">Phosphoglyceromutase</shortName>
        <shortName evidence="9">iPGM</shortName>
        <ecNumber evidence="9 10">5.4.2.12</ecNumber>
    </recommendedName>
</protein>
<dbReference type="KEGG" id="acz:Acaty_c1093"/>
<keyword evidence="8 9" id="KW-0413">Isomerase</keyword>
<feature type="binding site" evidence="9 13">
    <location>
        <position position="394"/>
    </location>
    <ligand>
        <name>Mn(2+)</name>
        <dbReference type="ChEBI" id="CHEBI:29035"/>
        <label>1</label>
    </ligand>
</feature>
<evidence type="ECO:0000313" key="16">
    <source>
        <dbReference type="EMBL" id="AIA54963.1"/>
    </source>
</evidence>
<feature type="binding site" evidence="9 12">
    <location>
        <position position="120"/>
    </location>
    <ligand>
        <name>substrate</name>
    </ligand>
</feature>
<comment type="subunit">
    <text evidence="9">Monomer.</text>
</comment>
<proteinExistence type="inferred from homology"/>
<dbReference type="Gene3D" id="3.40.720.10">
    <property type="entry name" value="Alkaline Phosphatase, subunit A"/>
    <property type="match status" value="1"/>
</dbReference>
<evidence type="ECO:0000256" key="9">
    <source>
        <dbReference type="HAMAP-Rule" id="MF_01038"/>
    </source>
</evidence>
<feature type="domain" description="BPG-independent PGAM N-terminal" evidence="15">
    <location>
        <begin position="83"/>
        <end position="290"/>
    </location>
</feature>
<dbReference type="SUPFAM" id="SSF53649">
    <property type="entry name" value="Alkaline phosphatase-like"/>
    <property type="match status" value="1"/>
</dbReference>
<dbReference type="GO" id="GO:0004619">
    <property type="term" value="F:phosphoglycerate mutase activity"/>
    <property type="evidence" value="ECO:0007669"/>
    <property type="project" value="UniProtKB-UniRule"/>
</dbReference>
<dbReference type="InterPro" id="IPR006124">
    <property type="entry name" value="Metalloenzyme"/>
</dbReference>
<dbReference type="NCBIfam" id="TIGR01307">
    <property type="entry name" value="pgm_bpd_ind"/>
    <property type="match status" value="1"/>
</dbReference>
<evidence type="ECO:0000256" key="6">
    <source>
        <dbReference type="ARBA" id="ARBA00023152"/>
    </source>
</evidence>
<sequence length="508" mass="55743">MTEPRPVLVVIFDGFGLNPNRAFNGWAQARTPHLDHYFASHPHTALQASGRAVGLPDGQFGNSEVGHLTLGSGRILKQDLVRIADALEDGSFDQLPAWQHFLRPGERLHLVGMVSDGGVHSHIDHLLGILPLVVKGGMEPVVHLISDGRDTAPQCADGFARQVESALQKLGKGRIASVIGRYYAMDRAGHWERTEKAWRAYVHGEGEHAPDAESAIHTAWQRGEGDEFIQPTLIGDVEAAKIGPREPVFFFNFRSDRMRQLSAALGMPDFSHFDRGAEGPRPVLCMTPYNDDYPFPVLFPTEFPYQVLAEVIADAGLRQFHCAETEKYAHVTYFFNGGREEPFPGEDREIIPSPQVATYDLQPEMSAAAVADRVIQAMESQQHAFVLVNFANGDMVGHTAKIPAILRAVETLDLQFHRVAQAALRLGYRVILTADHGNCDEMVDPLTGEPHTQHTVYPVPFLLMGVPGATLGIGRGLADLAPTVLDLLGLPVPEPMTGKSILLNRQPD</sequence>
<dbReference type="InterPro" id="IPR011258">
    <property type="entry name" value="BPG-indep_PGM_N"/>
</dbReference>
<dbReference type="UniPathway" id="UPA00109">
    <property type="reaction ID" value="UER00186"/>
</dbReference>
<organism evidence="16 17">
    <name type="scientific">Acidithiobacillus caldus (strain ATCC 51756 / DSM 8584 / KU)</name>
    <dbReference type="NCBI Taxonomy" id="637389"/>
    <lineage>
        <taxon>Bacteria</taxon>
        <taxon>Pseudomonadati</taxon>
        <taxon>Pseudomonadota</taxon>
        <taxon>Acidithiobacillia</taxon>
        <taxon>Acidithiobacillales</taxon>
        <taxon>Acidithiobacillaceae</taxon>
        <taxon>Acidithiobacillus</taxon>
    </lineage>
</organism>
<dbReference type="PIRSF" id="PIRSF001492">
    <property type="entry name" value="IPGAM"/>
    <property type="match status" value="1"/>
</dbReference>
<accession>A0A059ZTZ7</accession>
<name>A0A059ZTZ7_ACICK</name>
<evidence type="ECO:0000256" key="1">
    <source>
        <dbReference type="ARBA" id="ARBA00000370"/>
    </source>
</evidence>
<feature type="binding site" evidence="9 13">
    <location>
        <position position="436"/>
    </location>
    <ligand>
        <name>Mn(2+)</name>
        <dbReference type="ChEBI" id="CHEBI:29035"/>
        <label>2</label>
    </ligand>
</feature>
<dbReference type="SUPFAM" id="SSF64158">
    <property type="entry name" value="2,3-Bisphosphoglycerate-independent phosphoglycerate mutase, substrate-binding domain"/>
    <property type="match status" value="1"/>
</dbReference>
<dbReference type="CDD" id="cd16010">
    <property type="entry name" value="iPGM"/>
    <property type="match status" value="1"/>
</dbReference>